<reference evidence="5" key="1">
    <citation type="submission" date="2020-05" db="EMBL/GenBank/DDBJ databases">
        <authorList>
            <person name="Chiriac C."/>
            <person name="Salcher M."/>
            <person name="Ghai R."/>
            <person name="Kavagutti S V."/>
        </authorList>
    </citation>
    <scope>NUCLEOTIDE SEQUENCE</scope>
</reference>
<sequence length="201" mass="21830">MERVSTKQLILEAAVRRLDEAGAEAFRIEDICAEVHVAKSSIYHFFGSRSGLIATAEIERYKGSILAENSDPVEAAEACTTPSEFQALVLAQIERAVVDPENEPVRRSRLSTIARSLETGEGIDNIAAIQEAFIGAIAAIFERAQAKGFVDPALDCQAYAAFMHTLTLGRTLTSLGFPDNDRWLDVVNIAAVAPLIPATRR</sequence>
<evidence type="ECO:0000313" key="5">
    <source>
        <dbReference type="EMBL" id="CAB4797766.1"/>
    </source>
</evidence>
<dbReference type="InterPro" id="IPR009057">
    <property type="entry name" value="Homeodomain-like_sf"/>
</dbReference>
<keyword evidence="3" id="KW-0804">Transcription</keyword>
<dbReference type="InterPro" id="IPR001647">
    <property type="entry name" value="HTH_TetR"/>
</dbReference>
<dbReference type="GO" id="GO:0000976">
    <property type="term" value="F:transcription cis-regulatory region binding"/>
    <property type="evidence" value="ECO:0007669"/>
    <property type="project" value="TreeGrafter"/>
</dbReference>
<proteinExistence type="predicted"/>
<dbReference type="AlphaFoldDB" id="A0A6J6XRC1"/>
<gene>
    <name evidence="5" type="ORF">UFOPK3001_00752</name>
    <name evidence="6" type="ORF">UFOPK3954_02225</name>
</gene>
<name>A0A6J6XRC1_9ZZZZ</name>
<dbReference type="GO" id="GO:0003700">
    <property type="term" value="F:DNA-binding transcription factor activity"/>
    <property type="evidence" value="ECO:0007669"/>
    <property type="project" value="TreeGrafter"/>
</dbReference>
<keyword evidence="1" id="KW-0805">Transcription regulation</keyword>
<evidence type="ECO:0000256" key="3">
    <source>
        <dbReference type="ARBA" id="ARBA00023163"/>
    </source>
</evidence>
<evidence type="ECO:0000259" key="4">
    <source>
        <dbReference type="PROSITE" id="PS50977"/>
    </source>
</evidence>
<dbReference type="InterPro" id="IPR050109">
    <property type="entry name" value="HTH-type_TetR-like_transc_reg"/>
</dbReference>
<dbReference type="PANTHER" id="PTHR30055:SF234">
    <property type="entry name" value="HTH-TYPE TRANSCRIPTIONAL REGULATOR BETI"/>
    <property type="match status" value="1"/>
</dbReference>
<feature type="domain" description="HTH tetR-type" evidence="4">
    <location>
        <begin position="4"/>
        <end position="64"/>
    </location>
</feature>
<dbReference type="SUPFAM" id="SSF48498">
    <property type="entry name" value="Tetracyclin repressor-like, C-terminal domain"/>
    <property type="match status" value="1"/>
</dbReference>
<dbReference type="SUPFAM" id="SSF46689">
    <property type="entry name" value="Homeodomain-like"/>
    <property type="match status" value="1"/>
</dbReference>
<accession>A0A6J6XRC1</accession>
<evidence type="ECO:0000256" key="2">
    <source>
        <dbReference type="ARBA" id="ARBA00023125"/>
    </source>
</evidence>
<dbReference type="Pfam" id="PF00440">
    <property type="entry name" value="TetR_N"/>
    <property type="match status" value="1"/>
</dbReference>
<dbReference type="PRINTS" id="PR00455">
    <property type="entry name" value="HTHTETR"/>
</dbReference>
<dbReference type="InterPro" id="IPR036271">
    <property type="entry name" value="Tet_transcr_reg_TetR-rel_C_sf"/>
</dbReference>
<dbReference type="Gene3D" id="1.10.357.10">
    <property type="entry name" value="Tetracycline Repressor, domain 2"/>
    <property type="match status" value="1"/>
</dbReference>
<keyword evidence="2" id="KW-0238">DNA-binding</keyword>
<dbReference type="PROSITE" id="PS50977">
    <property type="entry name" value="HTH_TETR_2"/>
    <property type="match status" value="1"/>
</dbReference>
<dbReference type="EMBL" id="CAFAAJ010000036">
    <property type="protein sequence ID" value="CAB4797766.1"/>
    <property type="molecule type" value="Genomic_DNA"/>
</dbReference>
<protein>
    <submittedName>
        <fullName evidence="5">Unannotated protein</fullName>
    </submittedName>
</protein>
<dbReference type="EMBL" id="CAFBON010000315">
    <property type="protein sequence ID" value="CAB5009347.1"/>
    <property type="molecule type" value="Genomic_DNA"/>
</dbReference>
<dbReference type="PANTHER" id="PTHR30055">
    <property type="entry name" value="HTH-TYPE TRANSCRIPTIONAL REGULATOR RUTR"/>
    <property type="match status" value="1"/>
</dbReference>
<evidence type="ECO:0000313" key="6">
    <source>
        <dbReference type="EMBL" id="CAB5009347.1"/>
    </source>
</evidence>
<organism evidence="5">
    <name type="scientific">freshwater metagenome</name>
    <dbReference type="NCBI Taxonomy" id="449393"/>
    <lineage>
        <taxon>unclassified sequences</taxon>
        <taxon>metagenomes</taxon>
        <taxon>ecological metagenomes</taxon>
    </lineage>
</organism>
<evidence type="ECO:0000256" key="1">
    <source>
        <dbReference type="ARBA" id="ARBA00023015"/>
    </source>
</evidence>